<accession>A0A194SBA2</accession>
<keyword evidence="3" id="KW-1185">Reference proteome</keyword>
<evidence type="ECO:0000313" key="3">
    <source>
        <dbReference type="Proteomes" id="UP000053890"/>
    </source>
</evidence>
<dbReference type="RefSeq" id="XP_018273784.1">
    <property type="nucleotide sequence ID" value="XM_018415904.1"/>
</dbReference>
<feature type="region of interest" description="Disordered" evidence="1">
    <location>
        <begin position="204"/>
        <end position="234"/>
    </location>
</feature>
<dbReference type="PANTHER" id="PTHR37466:SF1">
    <property type="entry name" value="SLR1628 PROTEIN"/>
    <property type="match status" value="1"/>
</dbReference>
<dbReference type="AlphaFoldDB" id="A0A194SBA2"/>
<dbReference type="OMA" id="RGNDLWP"/>
<gene>
    <name evidence="2" type="ORF">RHOBADRAFT_51551</name>
</gene>
<evidence type="ECO:0000256" key="1">
    <source>
        <dbReference type="SAM" id="MobiDB-lite"/>
    </source>
</evidence>
<feature type="region of interest" description="Disordered" evidence="1">
    <location>
        <begin position="119"/>
        <end position="143"/>
    </location>
</feature>
<dbReference type="InterPro" id="IPR018714">
    <property type="entry name" value="DUF2237"/>
</dbReference>
<organism evidence="2 3">
    <name type="scientific">Rhodotorula graminis (strain WP1)</name>
    <dbReference type="NCBI Taxonomy" id="578459"/>
    <lineage>
        <taxon>Eukaryota</taxon>
        <taxon>Fungi</taxon>
        <taxon>Dikarya</taxon>
        <taxon>Basidiomycota</taxon>
        <taxon>Pucciniomycotina</taxon>
        <taxon>Microbotryomycetes</taxon>
        <taxon>Sporidiobolales</taxon>
        <taxon>Sporidiobolaceae</taxon>
        <taxon>Rhodotorula</taxon>
    </lineage>
</organism>
<dbReference type="Pfam" id="PF09996">
    <property type="entry name" value="DUF2237"/>
    <property type="match status" value="2"/>
</dbReference>
<sequence>MPRDLKLAHTLTRRYASHAPLPPSHSPPRPPTMTRTTPPRDGDTLGGLPLYPRNNIFGNPLVPAPVGNGPQTGFFRNNYCDASPADPASHTVAAVVTPEFLDFSKSRGNDLWPLFPSMRAAQPASPSPSAPITPPATPAPSSAAQPEPCVWCLCASRWFEAFRAAATHPLGDAIIPRVVLEATHERAPADGNFDRSILEKWAAGGDGSGRLTTGGTSGGTGGQGGGRGGEDVGR</sequence>
<feature type="compositionally biased region" description="Pro residues" evidence="1">
    <location>
        <begin position="20"/>
        <end position="31"/>
    </location>
</feature>
<dbReference type="EMBL" id="KQ474074">
    <property type="protein sequence ID" value="KPV77735.1"/>
    <property type="molecule type" value="Genomic_DNA"/>
</dbReference>
<protein>
    <submittedName>
        <fullName evidence="2">Uncharacterized protein</fullName>
    </submittedName>
</protein>
<dbReference type="STRING" id="578459.A0A194SBA2"/>
<reference evidence="2 3" key="1">
    <citation type="journal article" date="2015" name="Front. Microbiol.">
        <title>Genome sequence of the plant growth promoting endophytic yeast Rhodotorula graminis WP1.</title>
        <authorList>
            <person name="Firrincieli A."/>
            <person name="Otillar R."/>
            <person name="Salamov A."/>
            <person name="Schmutz J."/>
            <person name="Khan Z."/>
            <person name="Redman R.S."/>
            <person name="Fleck N.D."/>
            <person name="Lindquist E."/>
            <person name="Grigoriev I.V."/>
            <person name="Doty S.L."/>
        </authorList>
    </citation>
    <scope>NUCLEOTIDE SEQUENCE [LARGE SCALE GENOMIC DNA]</scope>
    <source>
        <strain evidence="2 3">WP1</strain>
    </source>
</reference>
<name>A0A194SBA2_RHOGW</name>
<dbReference type="Gene3D" id="3.30.56.110">
    <property type="entry name" value="Protein of unknown function DUF2237"/>
    <property type="match status" value="1"/>
</dbReference>
<dbReference type="Proteomes" id="UP000053890">
    <property type="component" value="Unassembled WGS sequence"/>
</dbReference>
<feature type="compositionally biased region" description="Gly residues" evidence="1">
    <location>
        <begin position="215"/>
        <end position="227"/>
    </location>
</feature>
<dbReference type="OrthoDB" id="1517790at2759"/>
<evidence type="ECO:0000313" key="2">
    <source>
        <dbReference type="EMBL" id="KPV77735.1"/>
    </source>
</evidence>
<feature type="compositionally biased region" description="Pro residues" evidence="1">
    <location>
        <begin position="125"/>
        <end position="138"/>
    </location>
</feature>
<dbReference type="PANTHER" id="PTHR37466">
    <property type="entry name" value="SLR1628 PROTEIN"/>
    <property type="match status" value="1"/>
</dbReference>
<proteinExistence type="predicted"/>
<dbReference type="GeneID" id="28976352"/>
<feature type="region of interest" description="Disordered" evidence="1">
    <location>
        <begin position="9"/>
        <end position="52"/>
    </location>
</feature>